<dbReference type="InterPro" id="IPR018490">
    <property type="entry name" value="cNMP-bd_dom_sf"/>
</dbReference>
<dbReference type="Pfam" id="PF00027">
    <property type="entry name" value="cNMP_binding"/>
    <property type="match status" value="1"/>
</dbReference>
<keyword evidence="2" id="KW-0238">DNA-binding</keyword>
<dbReference type="AlphaFoldDB" id="A0A9D1A284"/>
<keyword evidence="3" id="KW-0804">Transcription</keyword>
<name>A0A9D1A284_9FIRM</name>
<dbReference type="EMBL" id="DVGC01000001">
    <property type="protein sequence ID" value="HIR04494.1"/>
    <property type="molecule type" value="Genomic_DNA"/>
</dbReference>
<dbReference type="SUPFAM" id="SSF51206">
    <property type="entry name" value="cAMP-binding domain-like"/>
    <property type="match status" value="1"/>
</dbReference>
<evidence type="ECO:0000313" key="6">
    <source>
        <dbReference type="EMBL" id="HIR04494.1"/>
    </source>
</evidence>
<dbReference type="CDD" id="cd00038">
    <property type="entry name" value="CAP_ED"/>
    <property type="match status" value="1"/>
</dbReference>
<comment type="caution">
    <text evidence="6">The sequence shown here is derived from an EMBL/GenBank/DDBJ whole genome shotgun (WGS) entry which is preliminary data.</text>
</comment>
<proteinExistence type="predicted"/>
<dbReference type="SUPFAM" id="SSF46785">
    <property type="entry name" value="Winged helix' DNA-binding domain"/>
    <property type="match status" value="1"/>
</dbReference>
<dbReference type="NCBIfam" id="NF007707">
    <property type="entry name" value="PRK10402.1"/>
    <property type="match status" value="1"/>
</dbReference>
<dbReference type="InterPro" id="IPR000595">
    <property type="entry name" value="cNMP-bd_dom"/>
</dbReference>
<protein>
    <submittedName>
        <fullName evidence="6">Transcriptional regulator YeiL</fullName>
    </submittedName>
</protein>
<dbReference type="Proteomes" id="UP000824250">
    <property type="component" value="Unassembled WGS sequence"/>
</dbReference>
<dbReference type="InterPro" id="IPR012318">
    <property type="entry name" value="HTH_CRP"/>
</dbReference>
<dbReference type="InterPro" id="IPR014710">
    <property type="entry name" value="RmlC-like_jellyroll"/>
</dbReference>
<dbReference type="GO" id="GO:0003677">
    <property type="term" value="F:DNA binding"/>
    <property type="evidence" value="ECO:0007669"/>
    <property type="project" value="UniProtKB-KW"/>
</dbReference>
<evidence type="ECO:0000259" key="4">
    <source>
        <dbReference type="PROSITE" id="PS50042"/>
    </source>
</evidence>
<evidence type="ECO:0000259" key="5">
    <source>
        <dbReference type="PROSITE" id="PS51063"/>
    </source>
</evidence>
<dbReference type="SMART" id="SM00100">
    <property type="entry name" value="cNMP"/>
    <property type="match status" value="1"/>
</dbReference>
<dbReference type="GO" id="GO:0006355">
    <property type="term" value="P:regulation of DNA-templated transcription"/>
    <property type="evidence" value="ECO:0007669"/>
    <property type="project" value="InterPro"/>
</dbReference>
<gene>
    <name evidence="6" type="primary">yeiL</name>
    <name evidence="6" type="ORF">IAB28_00770</name>
</gene>
<evidence type="ECO:0000256" key="3">
    <source>
        <dbReference type="ARBA" id="ARBA00023163"/>
    </source>
</evidence>
<evidence type="ECO:0000256" key="1">
    <source>
        <dbReference type="ARBA" id="ARBA00023015"/>
    </source>
</evidence>
<dbReference type="PROSITE" id="PS51063">
    <property type="entry name" value="HTH_CRP_2"/>
    <property type="match status" value="1"/>
</dbReference>
<evidence type="ECO:0000256" key="2">
    <source>
        <dbReference type="ARBA" id="ARBA00023125"/>
    </source>
</evidence>
<reference evidence="6" key="1">
    <citation type="submission" date="2020-10" db="EMBL/GenBank/DDBJ databases">
        <authorList>
            <person name="Gilroy R."/>
        </authorList>
    </citation>
    <scope>NUCLEOTIDE SEQUENCE</scope>
    <source>
        <strain evidence="6">CHK180-2868</strain>
    </source>
</reference>
<feature type="domain" description="Cyclic nucleotide-binding" evidence="4">
    <location>
        <begin position="25"/>
        <end position="118"/>
    </location>
</feature>
<organism evidence="6 7">
    <name type="scientific">Candidatus Copromonas faecavium</name>
    <name type="common">nom. illeg.</name>
    <dbReference type="NCBI Taxonomy" id="2840740"/>
    <lineage>
        <taxon>Bacteria</taxon>
        <taxon>Bacillati</taxon>
        <taxon>Bacillota</taxon>
        <taxon>Clostridia</taxon>
        <taxon>Lachnospirales</taxon>
        <taxon>Lachnospiraceae</taxon>
        <taxon>Candidatus Copromonas (nom. illeg.)</taxon>
    </lineage>
</organism>
<reference evidence="6" key="2">
    <citation type="journal article" date="2021" name="PeerJ">
        <title>Extensive microbial diversity within the chicken gut microbiome revealed by metagenomics and culture.</title>
        <authorList>
            <person name="Gilroy R."/>
            <person name="Ravi A."/>
            <person name="Getino M."/>
            <person name="Pursley I."/>
            <person name="Horton D.L."/>
            <person name="Alikhan N.F."/>
            <person name="Baker D."/>
            <person name="Gharbi K."/>
            <person name="Hall N."/>
            <person name="Watson M."/>
            <person name="Adriaenssens E.M."/>
            <person name="Foster-Nyarko E."/>
            <person name="Jarju S."/>
            <person name="Secka A."/>
            <person name="Antonio M."/>
            <person name="Oren A."/>
            <person name="Chaudhuri R.R."/>
            <person name="La Ragione R."/>
            <person name="Hildebrand F."/>
            <person name="Pallen M.J."/>
        </authorList>
    </citation>
    <scope>NUCLEOTIDE SEQUENCE</scope>
    <source>
        <strain evidence="6">CHK180-2868</strain>
    </source>
</reference>
<dbReference type="InterPro" id="IPR036390">
    <property type="entry name" value="WH_DNA-bd_sf"/>
</dbReference>
<keyword evidence="1" id="KW-0805">Transcription regulation</keyword>
<evidence type="ECO:0000313" key="7">
    <source>
        <dbReference type="Proteomes" id="UP000824250"/>
    </source>
</evidence>
<feature type="domain" description="HTH crp-type" evidence="5">
    <location>
        <begin position="149"/>
        <end position="212"/>
    </location>
</feature>
<accession>A0A9D1A284</accession>
<sequence length="230" mass="26300">MKEINDRQMFQELARSSGYASQFSMDVLPESRLLSADSGDSIIKEGIRPDSLYYLCRGRAKLYLTHPNGKISFIDFLQAPCFIGEMELLDDTHEARAVQAISQCWLFSLPAASFRSQLLNDTVFLRNICLLLGPKNQRNIISASRNQSFPLANRLAAFLLLAQNHGFYREKHTAAAEYLGVSYRHLLYVLADFCKKGCLRKEGRGYRLTNEDVLLAMAREMEPEWPEHDR</sequence>
<dbReference type="Gene3D" id="2.60.120.10">
    <property type="entry name" value="Jelly Rolls"/>
    <property type="match status" value="1"/>
</dbReference>
<dbReference type="PROSITE" id="PS50042">
    <property type="entry name" value="CNMP_BINDING_3"/>
    <property type="match status" value="1"/>
</dbReference>